<evidence type="ECO:0000256" key="1">
    <source>
        <dbReference type="SAM" id="MobiDB-lite"/>
    </source>
</evidence>
<gene>
    <name evidence="2" type="ORF">IM787_01315</name>
</gene>
<feature type="region of interest" description="Disordered" evidence="1">
    <location>
        <begin position="1"/>
        <end position="23"/>
    </location>
</feature>
<evidence type="ECO:0000313" key="3">
    <source>
        <dbReference type="Proteomes" id="UP000806285"/>
    </source>
</evidence>
<name>A0ABR9RY98_9BURK</name>
<proteinExistence type="predicted"/>
<keyword evidence="3" id="KW-1185">Reference proteome</keyword>
<feature type="compositionally biased region" description="Polar residues" evidence="1">
    <location>
        <begin position="1"/>
        <end position="13"/>
    </location>
</feature>
<sequence>MNTSSNPKDTPQTLQEVLEGEEPTEEFLEEMQALENAPELSEEELARQALEAPGGDGDPSTPE</sequence>
<dbReference type="RefSeq" id="WP_193675530.1">
    <property type="nucleotide sequence ID" value="NZ_JADDIV010000001.1"/>
</dbReference>
<feature type="region of interest" description="Disordered" evidence="1">
    <location>
        <begin position="37"/>
        <end position="63"/>
    </location>
</feature>
<organism evidence="2 3">
    <name type="scientific">Ramlibacter pallidus</name>
    <dbReference type="NCBI Taxonomy" id="2780087"/>
    <lineage>
        <taxon>Bacteria</taxon>
        <taxon>Pseudomonadati</taxon>
        <taxon>Pseudomonadota</taxon>
        <taxon>Betaproteobacteria</taxon>
        <taxon>Burkholderiales</taxon>
        <taxon>Comamonadaceae</taxon>
        <taxon>Ramlibacter</taxon>
    </lineage>
</organism>
<evidence type="ECO:0000313" key="2">
    <source>
        <dbReference type="EMBL" id="MBE7366194.1"/>
    </source>
</evidence>
<comment type="caution">
    <text evidence="2">The sequence shown here is derived from an EMBL/GenBank/DDBJ whole genome shotgun (WGS) entry which is preliminary data.</text>
</comment>
<dbReference type="EMBL" id="JADDIV010000001">
    <property type="protein sequence ID" value="MBE7366194.1"/>
    <property type="molecule type" value="Genomic_DNA"/>
</dbReference>
<protein>
    <submittedName>
        <fullName evidence="2">Uncharacterized protein</fullName>
    </submittedName>
</protein>
<dbReference type="Proteomes" id="UP000806285">
    <property type="component" value="Unassembled WGS sequence"/>
</dbReference>
<accession>A0ABR9RY98</accession>
<reference evidence="2 3" key="1">
    <citation type="submission" date="2020-10" db="EMBL/GenBank/DDBJ databases">
        <title>Ramlibacter sp. HM2 16S ribosomal RNA gene Genome sequencing and assembly.</title>
        <authorList>
            <person name="Kang M."/>
        </authorList>
    </citation>
    <scope>NUCLEOTIDE SEQUENCE [LARGE SCALE GENOMIC DNA]</scope>
    <source>
        <strain evidence="2 3">HM2</strain>
    </source>
</reference>